<protein>
    <recommendedName>
        <fullName evidence="4">TRAP transporter TAXI family solute receptor</fullName>
    </recommendedName>
</protein>
<dbReference type="CDD" id="cd13567">
    <property type="entry name" value="PBP2_TtGluBP"/>
    <property type="match status" value="1"/>
</dbReference>
<evidence type="ECO:0008006" key="4">
    <source>
        <dbReference type="Google" id="ProtNLM"/>
    </source>
</evidence>
<evidence type="ECO:0000313" key="3">
    <source>
        <dbReference type="Proteomes" id="UP000248646"/>
    </source>
</evidence>
<dbReference type="AlphaFoldDB" id="A0A2W7MVE4"/>
<evidence type="ECO:0000256" key="1">
    <source>
        <dbReference type="SAM" id="SignalP"/>
    </source>
</evidence>
<dbReference type="NCBIfam" id="TIGR02122">
    <property type="entry name" value="TRAP_TAXI"/>
    <property type="match status" value="1"/>
</dbReference>
<organism evidence="2 3">
    <name type="scientific">Psychrobacillus insolitus</name>
    <dbReference type="NCBI Taxonomy" id="1461"/>
    <lineage>
        <taxon>Bacteria</taxon>
        <taxon>Bacillati</taxon>
        <taxon>Bacillota</taxon>
        <taxon>Bacilli</taxon>
        <taxon>Bacillales</taxon>
        <taxon>Bacillaceae</taxon>
        <taxon>Psychrobacillus</taxon>
    </lineage>
</organism>
<name>A0A2W7MVE4_9BACI</name>
<feature type="signal peptide" evidence="1">
    <location>
        <begin position="1"/>
        <end position="24"/>
    </location>
</feature>
<reference evidence="2 3" key="1">
    <citation type="submission" date="2018-06" db="EMBL/GenBank/DDBJ databases">
        <title>Genomic Encyclopedia of Type Strains, Phase IV (KMG-IV): sequencing the most valuable type-strain genomes for metagenomic binning, comparative biology and taxonomic classification.</title>
        <authorList>
            <person name="Goeker M."/>
        </authorList>
    </citation>
    <scope>NUCLEOTIDE SEQUENCE [LARGE SCALE GENOMIC DNA]</scope>
    <source>
        <strain evidence="2 3">DSM 5</strain>
    </source>
</reference>
<dbReference type="Gene3D" id="3.40.190.10">
    <property type="entry name" value="Periplasmic binding protein-like II"/>
    <property type="match status" value="2"/>
</dbReference>
<sequence length="342" mass="36509">MKRKQLKWVAIFSLFILIILSACSSEEDATTSTVDETEGETSEEVVDDTTKDMGDYDFLSILTGGTQGTYYALGGTFADLISTGTEVKTTAEVSQASAANMTALQNGEGEIAFVQTDIAYYATEGLLMFEGQKIDSISALGALYPETVQLVTLADSGITSFENLKGKKVSVGAPGSGTYANAEQLLEIHGLTMDDIEAQNLDFGESTEGIQSGQIDAAFITAGYPTGAVEALNATNKVSIIPVSDEKADALIKKYPYYSKDLIPAGTYGLEAEVPTVSVLAMIAVKKELPEDLVYEITKSIYDNTEKISHAKGAFIKAETGLSGINIEVHPGAQKYFDEVNK</sequence>
<dbReference type="InterPro" id="IPR011852">
    <property type="entry name" value="TRAP_TAXI"/>
</dbReference>
<keyword evidence="1" id="KW-0732">Signal</keyword>
<dbReference type="PANTHER" id="PTHR42941:SF1">
    <property type="entry name" value="SLL1037 PROTEIN"/>
    <property type="match status" value="1"/>
</dbReference>
<comment type="caution">
    <text evidence="2">The sequence shown here is derived from an EMBL/GenBank/DDBJ whole genome shotgun (WGS) entry which is preliminary data.</text>
</comment>
<accession>A0A2W7MVE4</accession>
<gene>
    <name evidence="2" type="ORF">C7437_101913</name>
</gene>
<dbReference type="Pfam" id="PF16868">
    <property type="entry name" value="NMT1_3"/>
    <property type="match status" value="1"/>
</dbReference>
<keyword evidence="3" id="KW-1185">Reference proteome</keyword>
<feature type="chain" id="PRO_5038500441" description="TRAP transporter TAXI family solute receptor" evidence="1">
    <location>
        <begin position="25"/>
        <end position="342"/>
    </location>
</feature>
<proteinExistence type="predicted"/>
<dbReference type="RefSeq" id="WP_245909208.1">
    <property type="nucleotide sequence ID" value="NZ_QKZI01000001.1"/>
</dbReference>
<dbReference type="SUPFAM" id="SSF53850">
    <property type="entry name" value="Periplasmic binding protein-like II"/>
    <property type="match status" value="1"/>
</dbReference>
<dbReference type="Proteomes" id="UP000248646">
    <property type="component" value="Unassembled WGS sequence"/>
</dbReference>
<dbReference type="PROSITE" id="PS51257">
    <property type="entry name" value="PROKAR_LIPOPROTEIN"/>
    <property type="match status" value="1"/>
</dbReference>
<dbReference type="EMBL" id="QKZI01000001">
    <property type="protein sequence ID" value="PZX07791.1"/>
    <property type="molecule type" value="Genomic_DNA"/>
</dbReference>
<evidence type="ECO:0000313" key="2">
    <source>
        <dbReference type="EMBL" id="PZX07791.1"/>
    </source>
</evidence>
<dbReference type="PANTHER" id="PTHR42941">
    <property type="entry name" value="SLL1037 PROTEIN"/>
    <property type="match status" value="1"/>
</dbReference>